<dbReference type="EMBL" id="SDIL01000105">
    <property type="protein sequence ID" value="RXK36177.1"/>
    <property type="molecule type" value="Genomic_DNA"/>
</dbReference>
<reference evidence="2 3" key="1">
    <citation type="submission" date="2016-06" db="EMBL/GenBank/DDBJ databases">
        <title>Evolution of pathogenesis and genome organization in the Tremellales.</title>
        <authorList>
            <person name="Cuomo C."/>
            <person name="Litvintseva A."/>
            <person name="Heitman J."/>
            <person name="Chen Y."/>
            <person name="Sun S."/>
            <person name="Springer D."/>
            <person name="Dromer F."/>
            <person name="Young S."/>
            <person name="Zeng Q."/>
            <person name="Chapman S."/>
            <person name="Gujja S."/>
            <person name="Saif S."/>
            <person name="Birren B."/>
        </authorList>
    </citation>
    <scope>NUCLEOTIDE SEQUENCE [LARGE SCALE GENOMIC DNA]</scope>
    <source>
        <strain evidence="2 3">ATCC 28783</strain>
    </source>
</reference>
<evidence type="ECO:0000313" key="2">
    <source>
        <dbReference type="EMBL" id="RXK36177.1"/>
    </source>
</evidence>
<keyword evidence="3" id="KW-1185">Reference proteome</keyword>
<accession>A0A4Q1BDC0</accession>
<sequence length="151" mass="16654">MPNSQVYCTIEELLQSEPGTVYEVEIIRQEERTFPFDRTEGTYKSTNLIDCGKPGCTRCSNDIFGDTPTVGTVTAVIKRAETGLESVRYTYMGWGKGWSELDSEGRKVWYTSLDPDQGPPFTSETRHAETPGATSGASQIPTNNSTVRPSS</sequence>
<name>A0A4Q1BDC0_TREME</name>
<dbReference type="AlphaFoldDB" id="A0A4Q1BDC0"/>
<proteinExistence type="predicted"/>
<evidence type="ECO:0000256" key="1">
    <source>
        <dbReference type="SAM" id="MobiDB-lite"/>
    </source>
</evidence>
<dbReference type="Proteomes" id="UP000289152">
    <property type="component" value="Unassembled WGS sequence"/>
</dbReference>
<protein>
    <submittedName>
        <fullName evidence="2">Uncharacterized protein</fullName>
    </submittedName>
</protein>
<feature type="compositionally biased region" description="Polar residues" evidence="1">
    <location>
        <begin position="132"/>
        <end position="151"/>
    </location>
</feature>
<feature type="region of interest" description="Disordered" evidence="1">
    <location>
        <begin position="110"/>
        <end position="151"/>
    </location>
</feature>
<dbReference type="VEuPathDB" id="FungiDB:TREMEDRAFT_58789"/>
<dbReference type="InParanoid" id="A0A4Q1BDC0"/>
<gene>
    <name evidence="2" type="ORF">M231_06521</name>
</gene>
<organism evidence="2 3">
    <name type="scientific">Tremella mesenterica</name>
    <name type="common">Jelly fungus</name>
    <dbReference type="NCBI Taxonomy" id="5217"/>
    <lineage>
        <taxon>Eukaryota</taxon>
        <taxon>Fungi</taxon>
        <taxon>Dikarya</taxon>
        <taxon>Basidiomycota</taxon>
        <taxon>Agaricomycotina</taxon>
        <taxon>Tremellomycetes</taxon>
        <taxon>Tremellales</taxon>
        <taxon>Tremellaceae</taxon>
        <taxon>Tremella</taxon>
    </lineage>
</organism>
<evidence type="ECO:0000313" key="3">
    <source>
        <dbReference type="Proteomes" id="UP000289152"/>
    </source>
</evidence>
<comment type="caution">
    <text evidence="2">The sequence shown here is derived from an EMBL/GenBank/DDBJ whole genome shotgun (WGS) entry which is preliminary data.</text>
</comment>